<dbReference type="AlphaFoldDB" id="A0A919YSK6"/>
<dbReference type="GO" id="GO:0046306">
    <property type="term" value="P:alkanesulfonate catabolic process"/>
    <property type="evidence" value="ECO:0007669"/>
    <property type="project" value="TreeGrafter"/>
</dbReference>
<sequence length="357" mass="39560">MTSKDFSNKDFGVFLPVANGGWIISQTTPKLDGRYEINRKAAKIADEYGFDFIMAMAKWKGYGGNTNHWGTSLESMTMMAALAEATSRVKIYATAHTLLFHPVVAAKMFATLDDISGGRVGMNVVSGSYAGEFRQMGTWPEELSHSDRYDLAQEWMQLVKRLWKEDRVTHTGKYFTLEDCESNPKPIQEKPFIICAGQSDKGLGVTIDEGDACFVGGRDLADLAEINARAKQLAAERNKTIKTYSMFTVVTGKTDAEAEERVKHYYEGADLEAIKGLLRSYGLDPDGRESSISVRAKQAFMNETIAGSVDTITARIKEILEVSQIDGMMLTFPDYVEDLTVFGRDILPLLRGTTVSS</sequence>
<dbReference type="CDD" id="cd01094">
    <property type="entry name" value="Alkanesulfonate_monoxygenase"/>
    <property type="match status" value="1"/>
</dbReference>
<dbReference type="Pfam" id="PF00296">
    <property type="entry name" value="Bac_luciferase"/>
    <property type="match status" value="1"/>
</dbReference>
<evidence type="ECO:0000259" key="5">
    <source>
        <dbReference type="Pfam" id="PF00296"/>
    </source>
</evidence>
<keyword evidence="1" id="KW-0285">Flavoprotein</keyword>
<accession>A0A919YSK6</accession>
<keyword evidence="3" id="KW-0560">Oxidoreductase</keyword>
<gene>
    <name evidence="6" type="ORF">J40TS1_32210</name>
</gene>
<comment type="caution">
    <text evidence="6">The sequence shown here is derived from an EMBL/GenBank/DDBJ whole genome shotgun (WGS) entry which is preliminary data.</text>
</comment>
<evidence type="ECO:0000256" key="1">
    <source>
        <dbReference type="ARBA" id="ARBA00022630"/>
    </source>
</evidence>
<dbReference type="RefSeq" id="WP_213517064.1">
    <property type="nucleotide sequence ID" value="NZ_BOSE01000006.1"/>
</dbReference>
<evidence type="ECO:0000313" key="7">
    <source>
        <dbReference type="Proteomes" id="UP000683139"/>
    </source>
</evidence>
<dbReference type="InterPro" id="IPR050172">
    <property type="entry name" value="SsuD_RutA_monooxygenase"/>
</dbReference>
<dbReference type="PANTHER" id="PTHR42847">
    <property type="entry name" value="ALKANESULFONATE MONOOXYGENASE"/>
    <property type="match status" value="1"/>
</dbReference>
<evidence type="ECO:0000256" key="2">
    <source>
        <dbReference type="ARBA" id="ARBA00022643"/>
    </source>
</evidence>
<feature type="domain" description="Luciferase-like" evidence="5">
    <location>
        <begin position="10"/>
        <end position="318"/>
    </location>
</feature>
<keyword evidence="7" id="KW-1185">Reference proteome</keyword>
<proteinExistence type="predicted"/>
<protein>
    <submittedName>
        <fullName evidence="6">Luciferase</fullName>
    </submittedName>
</protein>
<reference evidence="6" key="1">
    <citation type="submission" date="2021-03" db="EMBL/GenBank/DDBJ databases">
        <title>Antimicrobial resistance genes in bacteria isolated from Japanese honey, and their potential for conferring macrolide and lincosamide resistance in the American foulbrood pathogen Paenibacillus larvae.</title>
        <authorList>
            <person name="Okamoto M."/>
            <person name="Kumagai M."/>
            <person name="Kanamori H."/>
            <person name="Takamatsu D."/>
        </authorList>
    </citation>
    <scope>NUCLEOTIDE SEQUENCE</scope>
    <source>
        <strain evidence="6">J40TS1</strain>
    </source>
</reference>
<dbReference type="InterPro" id="IPR036661">
    <property type="entry name" value="Luciferase-like_sf"/>
</dbReference>
<evidence type="ECO:0000256" key="4">
    <source>
        <dbReference type="ARBA" id="ARBA00023033"/>
    </source>
</evidence>
<dbReference type="PANTHER" id="PTHR42847:SF4">
    <property type="entry name" value="ALKANESULFONATE MONOOXYGENASE-RELATED"/>
    <property type="match status" value="1"/>
</dbReference>
<dbReference type="InterPro" id="IPR011251">
    <property type="entry name" value="Luciferase-like_dom"/>
</dbReference>
<dbReference type="GO" id="GO:0008726">
    <property type="term" value="F:alkanesulfonate monooxygenase activity"/>
    <property type="evidence" value="ECO:0007669"/>
    <property type="project" value="TreeGrafter"/>
</dbReference>
<dbReference type="Proteomes" id="UP000683139">
    <property type="component" value="Unassembled WGS sequence"/>
</dbReference>
<organism evidence="6 7">
    <name type="scientific">Paenibacillus montaniterrae</name>
    <dbReference type="NCBI Taxonomy" id="429341"/>
    <lineage>
        <taxon>Bacteria</taxon>
        <taxon>Bacillati</taxon>
        <taxon>Bacillota</taxon>
        <taxon>Bacilli</taxon>
        <taxon>Bacillales</taxon>
        <taxon>Paenibacillaceae</taxon>
        <taxon>Paenibacillus</taxon>
    </lineage>
</organism>
<keyword evidence="4" id="KW-0503">Monooxygenase</keyword>
<name>A0A919YSK6_9BACL</name>
<evidence type="ECO:0000256" key="3">
    <source>
        <dbReference type="ARBA" id="ARBA00023002"/>
    </source>
</evidence>
<dbReference type="SUPFAM" id="SSF51679">
    <property type="entry name" value="Bacterial luciferase-like"/>
    <property type="match status" value="1"/>
</dbReference>
<dbReference type="EMBL" id="BOSE01000006">
    <property type="protein sequence ID" value="GIP17579.1"/>
    <property type="molecule type" value="Genomic_DNA"/>
</dbReference>
<evidence type="ECO:0000313" key="6">
    <source>
        <dbReference type="EMBL" id="GIP17579.1"/>
    </source>
</evidence>
<dbReference type="Gene3D" id="3.20.20.30">
    <property type="entry name" value="Luciferase-like domain"/>
    <property type="match status" value="1"/>
</dbReference>
<keyword evidence="2" id="KW-0288">FMN</keyword>